<evidence type="ECO:0000313" key="5">
    <source>
        <dbReference type="Proteomes" id="UP000311382"/>
    </source>
</evidence>
<evidence type="ECO:0000259" key="3">
    <source>
        <dbReference type="Pfam" id="PF05368"/>
    </source>
</evidence>
<dbReference type="Proteomes" id="UP000311382">
    <property type="component" value="Unassembled WGS sequence"/>
</dbReference>
<dbReference type="InterPro" id="IPR051164">
    <property type="entry name" value="NmrA-like_oxidored"/>
</dbReference>
<dbReference type="SUPFAM" id="SSF51735">
    <property type="entry name" value="NAD(P)-binding Rossmann-fold domains"/>
    <property type="match status" value="1"/>
</dbReference>
<dbReference type="STRING" id="5288.A0A5C5G0A6"/>
<comment type="similarity">
    <text evidence="1">Belongs to the NmrA-type oxidoreductase family.</text>
</comment>
<dbReference type="InterPro" id="IPR008030">
    <property type="entry name" value="NmrA-like"/>
</dbReference>
<dbReference type="GO" id="GO:0005634">
    <property type="term" value="C:nucleus"/>
    <property type="evidence" value="ECO:0007669"/>
    <property type="project" value="TreeGrafter"/>
</dbReference>
<organism evidence="4 5">
    <name type="scientific">Rhodotorula diobovata</name>
    <dbReference type="NCBI Taxonomy" id="5288"/>
    <lineage>
        <taxon>Eukaryota</taxon>
        <taxon>Fungi</taxon>
        <taxon>Dikarya</taxon>
        <taxon>Basidiomycota</taxon>
        <taxon>Pucciniomycotina</taxon>
        <taxon>Microbotryomycetes</taxon>
        <taxon>Sporidiobolales</taxon>
        <taxon>Sporidiobolaceae</taxon>
        <taxon>Rhodotorula</taxon>
    </lineage>
</organism>
<feature type="domain" description="NmrA-like" evidence="3">
    <location>
        <begin position="11"/>
        <end position="282"/>
    </location>
</feature>
<dbReference type="PANTHER" id="PTHR42748:SF31">
    <property type="entry name" value="NMRA-LIKE DOMAIN-CONTAINING PROTEIN-RELATED"/>
    <property type="match status" value="1"/>
</dbReference>
<keyword evidence="2" id="KW-0521">NADP</keyword>
<sequence length="302" mass="32544">MVSSSSNGPVVVVIGATGAQGGSVVQHLVGSDKNYQIVAVTRDTTKPASKALADQGVKVVSANVDSRDDLDRVFKGANIVFAVTNFWEHMNFGKEVEDGKRIVDAAKAAGVSHFIWSGLEPVSQVSGGKYKHAVITTYARESGLPTSIVQAASYMQNFETLLAPRKQPDGSLVFAVPMTPQSKIALLDTKADYGAYVREVIEGESFGPGSDVLACAEELSLEEIVSQFNEVTGAKATYHQLAHDDFLAVAGPAGQEILEMLLWFQDFGYFGGKDIAPSQKELAVPVKTWRDFVRQTKWEVLA</sequence>
<dbReference type="OrthoDB" id="300709at2759"/>
<name>A0A5C5G0A6_9BASI</name>
<protein>
    <submittedName>
        <fullName evidence="4">NAD(P)-binding protein</fullName>
    </submittedName>
</protein>
<keyword evidence="5" id="KW-1185">Reference proteome</keyword>
<evidence type="ECO:0000256" key="2">
    <source>
        <dbReference type="ARBA" id="ARBA00022857"/>
    </source>
</evidence>
<dbReference type="Pfam" id="PF05368">
    <property type="entry name" value="NmrA"/>
    <property type="match status" value="1"/>
</dbReference>
<dbReference type="EMBL" id="SOZI01000037">
    <property type="protein sequence ID" value="TNY21764.1"/>
    <property type="molecule type" value="Genomic_DNA"/>
</dbReference>
<proteinExistence type="inferred from homology"/>
<dbReference type="CDD" id="cd05251">
    <property type="entry name" value="NmrA_like_SDR_a"/>
    <property type="match status" value="1"/>
</dbReference>
<comment type="caution">
    <text evidence="4">The sequence shown here is derived from an EMBL/GenBank/DDBJ whole genome shotgun (WGS) entry which is preliminary data.</text>
</comment>
<evidence type="ECO:0000256" key="1">
    <source>
        <dbReference type="ARBA" id="ARBA00006328"/>
    </source>
</evidence>
<accession>A0A5C5G0A6</accession>
<evidence type="ECO:0000313" key="4">
    <source>
        <dbReference type="EMBL" id="TNY21764.1"/>
    </source>
</evidence>
<dbReference type="Gene3D" id="3.90.25.10">
    <property type="entry name" value="UDP-galactose 4-epimerase, domain 1"/>
    <property type="match status" value="1"/>
</dbReference>
<dbReference type="Gene3D" id="3.40.50.720">
    <property type="entry name" value="NAD(P)-binding Rossmann-like Domain"/>
    <property type="match status" value="1"/>
</dbReference>
<dbReference type="PANTHER" id="PTHR42748">
    <property type="entry name" value="NITROGEN METABOLITE REPRESSION PROTEIN NMRA FAMILY MEMBER"/>
    <property type="match status" value="1"/>
</dbReference>
<reference evidence="4 5" key="1">
    <citation type="submission" date="2019-03" db="EMBL/GenBank/DDBJ databases">
        <title>Rhodosporidium diobovatum UCD-FST 08-225 genome sequencing, assembly, and annotation.</title>
        <authorList>
            <person name="Fakankun I.U."/>
            <person name="Fristensky B."/>
            <person name="Levin D.B."/>
        </authorList>
    </citation>
    <scope>NUCLEOTIDE SEQUENCE [LARGE SCALE GENOMIC DNA]</scope>
    <source>
        <strain evidence="4 5">UCD-FST 08-225</strain>
    </source>
</reference>
<dbReference type="AlphaFoldDB" id="A0A5C5G0A6"/>
<dbReference type="InterPro" id="IPR036291">
    <property type="entry name" value="NAD(P)-bd_dom_sf"/>
</dbReference>
<gene>
    <name evidence="4" type="ORF">DMC30DRAFT_415726</name>
</gene>